<dbReference type="PANTHER" id="PTHR22794">
    <property type="entry name" value="THAP DOMAIN PROTEIN 11"/>
    <property type="match status" value="1"/>
</dbReference>
<feature type="compositionally biased region" description="Polar residues" evidence="1">
    <location>
        <begin position="1"/>
        <end position="31"/>
    </location>
</feature>
<feature type="compositionally biased region" description="Pro residues" evidence="1">
    <location>
        <begin position="222"/>
        <end position="232"/>
    </location>
</feature>
<feature type="compositionally biased region" description="Polar residues" evidence="1">
    <location>
        <begin position="287"/>
        <end position="321"/>
    </location>
</feature>
<feature type="compositionally biased region" description="Basic and acidic residues" evidence="1">
    <location>
        <begin position="539"/>
        <end position="552"/>
    </location>
</feature>
<dbReference type="Proteomes" id="UP001345013">
    <property type="component" value="Unassembled WGS sequence"/>
</dbReference>
<feature type="compositionally biased region" description="Low complexity" evidence="1">
    <location>
        <begin position="94"/>
        <end position="107"/>
    </location>
</feature>
<feature type="compositionally biased region" description="Polar residues" evidence="1">
    <location>
        <begin position="384"/>
        <end position="410"/>
    </location>
</feature>
<sequence>MPSTSPSRSSLATRPSVQPRSASTYSLSSSGKPGAGALKPPRPHLVSRQSKNVSYGRGLTNANTNANANANMPKKSMSQVYGDARHHKRNKSGTATPSASPKTTAAAHMKRNKSHVVLPKNRSAGNLRKNQSASTLTALNRNSSRGALVKLGAPAEQKAKQERQQKQGVFDLGNASSEEEEEEAEWEDSTASPDLTRNNSKVATPARSHTPNGSGHGKGEPIPKPPEQPPDPDLPEKTSSPPEPAIIKNNTSAPNLRNERSFSQNRPRQDPALLQPNGRSRAPPAMTTANAHSSQQNLNRIDSQRSLLKSSRTSLEASQDTAEGGTTPTASNAPTTPGLGTASSGSGGVSHFLTNDHSLPRTDKDRHGSETDESVSDFMATYKPQPSESPEQPRTNINRARLATQPSRTQQKLELQRREVMRGGGPPLTSSAGMALSVGSSISVHSRSASKGRTRSMAGEYKVIKQDYENAVKQLTVVRRFRNPILESLNRLKQTGAVLPNEARAQAGTRSAKPDQKRPQSRHGRTPSAVPAPAPTNVADRDHGGTGREHTKQVASGPTAHRDGRVSFQLSRQGSHDDILTTSASSPEAHQDDLDDGLSPKEALIRRMWESRIHVA</sequence>
<comment type="caution">
    <text evidence="2">The sequence shown here is derived from an EMBL/GenBank/DDBJ whole genome shotgun (WGS) entry which is preliminary data.</text>
</comment>
<feature type="compositionally biased region" description="Basic and acidic residues" evidence="1">
    <location>
        <begin position="358"/>
        <end position="370"/>
    </location>
</feature>
<accession>A0ABR0JYU7</accession>
<reference evidence="2 3" key="1">
    <citation type="submission" date="2023-08" db="EMBL/GenBank/DDBJ databases">
        <title>Black Yeasts Isolated from many extreme environments.</title>
        <authorList>
            <person name="Coleine C."/>
            <person name="Stajich J.E."/>
            <person name="Selbmann L."/>
        </authorList>
    </citation>
    <scope>NUCLEOTIDE SEQUENCE [LARGE SCALE GENOMIC DNA]</scope>
    <source>
        <strain evidence="2 3">CCFEE 5885</strain>
    </source>
</reference>
<organism evidence="2 3">
    <name type="scientific">Lithohypha guttulata</name>
    <dbReference type="NCBI Taxonomy" id="1690604"/>
    <lineage>
        <taxon>Eukaryota</taxon>
        <taxon>Fungi</taxon>
        <taxon>Dikarya</taxon>
        <taxon>Ascomycota</taxon>
        <taxon>Pezizomycotina</taxon>
        <taxon>Eurotiomycetes</taxon>
        <taxon>Chaetothyriomycetidae</taxon>
        <taxon>Chaetothyriales</taxon>
        <taxon>Trichomeriaceae</taxon>
        <taxon>Lithohypha</taxon>
    </lineage>
</organism>
<evidence type="ECO:0000313" key="3">
    <source>
        <dbReference type="Proteomes" id="UP001345013"/>
    </source>
</evidence>
<keyword evidence="3" id="KW-1185">Reference proteome</keyword>
<proteinExistence type="predicted"/>
<feature type="compositionally biased region" description="Polar residues" evidence="1">
    <location>
        <begin position="193"/>
        <end position="213"/>
    </location>
</feature>
<evidence type="ECO:0000313" key="2">
    <source>
        <dbReference type="EMBL" id="KAK5079922.1"/>
    </source>
</evidence>
<feature type="compositionally biased region" description="Polar residues" evidence="1">
    <location>
        <begin position="128"/>
        <end position="145"/>
    </location>
</feature>
<dbReference type="EMBL" id="JAVRRG010000164">
    <property type="protein sequence ID" value="KAK5079922.1"/>
    <property type="molecule type" value="Genomic_DNA"/>
</dbReference>
<feature type="compositionally biased region" description="Acidic residues" evidence="1">
    <location>
        <begin position="177"/>
        <end position="188"/>
    </location>
</feature>
<feature type="compositionally biased region" description="Low complexity" evidence="1">
    <location>
        <begin position="324"/>
        <end position="338"/>
    </location>
</feature>
<feature type="region of interest" description="Disordered" evidence="1">
    <location>
        <begin position="497"/>
        <end position="598"/>
    </location>
</feature>
<feature type="compositionally biased region" description="Low complexity" evidence="1">
    <location>
        <begin position="60"/>
        <end position="71"/>
    </location>
</feature>
<feature type="compositionally biased region" description="Polar residues" evidence="1">
    <location>
        <begin position="248"/>
        <end position="266"/>
    </location>
</feature>
<protein>
    <submittedName>
        <fullName evidence="2">Uncharacterized protein</fullName>
    </submittedName>
</protein>
<evidence type="ECO:0000256" key="1">
    <source>
        <dbReference type="SAM" id="MobiDB-lite"/>
    </source>
</evidence>
<gene>
    <name evidence="2" type="ORF">LTR24_008812</name>
</gene>
<feature type="region of interest" description="Disordered" evidence="1">
    <location>
        <begin position="1"/>
        <end position="410"/>
    </location>
</feature>
<dbReference type="PANTHER" id="PTHR22794:SF2">
    <property type="entry name" value="THAP DOMAIN-CONTAINING PROTEIN 11"/>
    <property type="match status" value="1"/>
</dbReference>
<name>A0ABR0JYU7_9EURO</name>